<evidence type="ECO:0000256" key="2">
    <source>
        <dbReference type="ARBA" id="ARBA00022490"/>
    </source>
</evidence>
<gene>
    <name evidence="12" type="ORF">A4X13_0g6565</name>
</gene>
<dbReference type="SUPFAM" id="SSF54980">
    <property type="entry name" value="EF-G C-terminal domain-like"/>
    <property type="match status" value="2"/>
</dbReference>
<evidence type="ECO:0000256" key="7">
    <source>
        <dbReference type="ARBA" id="ARBA00048548"/>
    </source>
</evidence>
<dbReference type="SUPFAM" id="SSF50447">
    <property type="entry name" value="Translation proteins"/>
    <property type="match status" value="1"/>
</dbReference>
<dbReference type="PROSITE" id="PS51722">
    <property type="entry name" value="G_TR_2"/>
    <property type="match status" value="1"/>
</dbReference>
<evidence type="ECO:0000256" key="3">
    <source>
        <dbReference type="ARBA" id="ARBA00022517"/>
    </source>
</evidence>
<dbReference type="InterPro" id="IPR005225">
    <property type="entry name" value="Small_GTP-bd"/>
</dbReference>
<feature type="region of interest" description="Disordered" evidence="10">
    <location>
        <begin position="896"/>
        <end position="920"/>
    </location>
</feature>
<feature type="compositionally biased region" description="Low complexity" evidence="10">
    <location>
        <begin position="949"/>
        <end position="972"/>
    </location>
</feature>
<dbReference type="Gene3D" id="2.40.30.10">
    <property type="entry name" value="Translation factors"/>
    <property type="match status" value="1"/>
</dbReference>
<dbReference type="Gene3D" id="3.30.70.240">
    <property type="match status" value="1"/>
</dbReference>
<sequence>MSATQRRFPRENVRCCTIIGHIDHGKTTYADSLLAANGIISSRMAGKLRFLDAREDEQERGITMEASAVSLMFKLRQHIGVPNGSSSAPADAAPGADSSAGAGAPPSEPVIQDYMINLIDTPGHVDFSSEVSTASRLCDGALCIVDVIEGVCTQTITVLKQAWQDRLKPILVINKMDRIITELRLTPNEAYHHLMQIIEQVNAVMGSFFSAERMDDDLRWREERENRVEKKRARAAEQDAAGAAVGSTAVQDDEEEAYEEHDDEDIYFDPARGNVIFASAVDNWAFRLDRFSVLYAKKLGIQERKFRKVLWGDFYFDPKNKRVISHKQKEKEKRNLKPMFVQFVLDNIWSVYDSVVLNRDQEKVEKIVKALELRIPQRDLRAKDPSTLLVSIFSQWLPLAACTFSAVVQNTPAPSDAQKFRLPKMLRPDLPYFATPAELAPQNDLERDLFDANAGEDARCVAYISKMFAVSRAELPELRRAPLTAEEMRRIAKEQKEKAALAGQSAPAGIDLEAARLAKAEASSESASPGEQLAEAPKASPPVQAESKDAISPDVLIGFARLYSGTMRQGDTLSALLPKYNTSLPRTHPANARYIREVKCENLYMIMGRDLISVTEVPAGNVFGIKGLEGVVLRNATLVSSRNDGTEADDDLVNLAGINMLGAPIVRVALEPVNPSEMPKLVHGLRLLNQADPCAETYIQETGEHVLAGAGELHLERCLRDLRERFAKCEIQASAPLVPFRETAVKAAEMPAPKTEGSPRGTIISSVSGGLIQYNVRAVPLPEEVTRFLLVNATTMRRLLQDRERRHAGGSMTGDATPAGASLDATDSDDIIHQQGLGDGPRATTKDKFWSDFEALLTKAGPEWAGVVEQIWAFGPKRIGANILVDRAEITKKRLRDRTDPARLEAGRSGESAGQAQDGTNDVAASSKLTAHLESALQQLNLDGTSEGQSDAQGTSSQSQSQASQARQAASQAAQVNDSLDAGFQIATFQGPLCAEPVQGLAFFLESLQVDAAEVAKEGARARLSQAAGSLISSFREACRNGMLDWSPRIMLAMYSCDIQASTEVLGKVHAVLSKRRGRITSEEMKEGTSFFTVGSLLPVVESFGFADEIRKRTSGAASPQLIFKGFELFDLDPFWVPRTEEELEDLGEKGDRENVAKRYVDAVRKRKGMFISGERIVEAAEKQRNLKSN</sequence>
<dbReference type="FunFam" id="3.30.70.240:FF:000006">
    <property type="entry name" value="Elongation factor like GTPase 1"/>
    <property type="match status" value="1"/>
</dbReference>
<dbReference type="Gene3D" id="3.30.70.870">
    <property type="entry name" value="Elongation Factor G (Translational Gtpase), domain 3"/>
    <property type="match status" value="1"/>
</dbReference>
<dbReference type="GO" id="GO:0005829">
    <property type="term" value="C:cytosol"/>
    <property type="evidence" value="ECO:0007669"/>
    <property type="project" value="TreeGrafter"/>
</dbReference>
<feature type="domain" description="Tr-type G" evidence="11">
    <location>
        <begin position="11"/>
        <end position="319"/>
    </location>
</feature>
<dbReference type="FunFam" id="3.40.50.300:FF:000746">
    <property type="entry name" value="Ribosome assembly protein 1"/>
    <property type="match status" value="1"/>
</dbReference>
<dbReference type="InterPro" id="IPR014721">
    <property type="entry name" value="Ribsml_uS5_D2-typ_fold_subgr"/>
</dbReference>
<dbReference type="InterPro" id="IPR000795">
    <property type="entry name" value="T_Tr_GTP-bd_dom"/>
</dbReference>
<dbReference type="AlphaFoldDB" id="A0A177TX53"/>
<dbReference type="Gene3D" id="3.90.1430.10">
    <property type="entry name" value="Yeast translation eEF2 (G' domain)"/>
    <property type="match status" value="1"/>
</dbReference>
<feature type="region of interest" description="Disordered" evidence="10">
    <location>
        <begin position="84"/>
        <end position="104"/>
    </location>
</feature>
<dbReference type="PANTHER" id="PTHR42908">
    <property type="entry name" value="TRANSLATION ELONGATION FACTOR-RELATED"/>
    <property type="match status" value="1"/>
</dbReference>
<evidence type="ECO:0000256" key="9">
    <source>
        <dbReference type="ARBA" id="ARBA00081809"/>
    </source>
</evidence>
<dbReference type="InterPro" id="IPR056752">
    <property type="entry name" value="EFL1"/>
</dbReference>
<dbReference type="InterPro" id="IPR035647">
    <property type="entry name" value="EFG_III/V"/>
</dbReference>
<dbReference type="FunFam" id="3.30.70.870:FF:000002">
    <property type="entry name" value="Translation elongation factor 2"/>
    <property type="match status" value="1"/>
</dbReference>
<dbReference type="GO" id="GO:0005525">
    <property type="term" value="F:GTP binding"/>
    <property type="evidence" value="ECO:0007669"/>
    <property type="project" value="UniProtKB-KW"/>
</dbReference>
<feature type="region of interest" description="Disordered" evidence="10">
    <location>
        <begin position="230"/>
        <end position="256"/>
    </location>
</feature>
<dbReference type="SUPFAM" id="SSF54211">
    <property type="entry name" value="Ribosomal protein S5 domain 2-like"/>
    <property type="match status" value="1"/>
</dbReference>
<dbReference type="InterPro" id="IPR009000">
    <property type="entry name" value="Transl_B-barrel_sf"/>
</dbReference>
<dbReference type="SMART" id="SM00838">
    <property type="entry name" value="EFG_C"/>
    <property type="match status" value="1"/>
</dbReference>
<feature type="region of interest" description="Disordered" evidence="10">
    <location>
        <begin position="803"/>
        <end position="822"/>
    </location>
</feature>
<dbReference type="InterPro" id="IPR041095">
    <property type="entry name" value="EFG_II"/>
</dbReference>
<feature type="region of interest" description="Disordered" evidence="10">
    <location>
        <begin position="520"/>
        <end position="547"/>
    </location>
</feature>
<dbReference type="GO" id="GO:0003924">
    <property type="term" value="F:GTPase activity"/>
    <property type="evidence" value="ECO:0007669"/>
    <property type="project" value="InterPro"/>
</dbReference>
<dbReference type="Pfam" id="PF25118">
    <property type="entry name" value="EFL1"/>
    <property type="match status" value="1"/>
</dbReference>
<accession>A0A177TX53</accession>
<evidence type="ECO:0000256" key="1">
    <source>
        <dbReference type="ARBA" id="ARBA00004496"/>
    </source>
</evidence>
<name>A0A177TX53_9BASI</name>
<dbReference type="CDD" id="cd04096">
    <property type="entry name" value="eEF2_snRNP_like_C"/>
    <property type="match status" value="1"/>
</dbReference>
<dbReference type="EMBL" id="LWDF02000644">
    <property type="protein sequence ID" value="KAE8244486.1"/>
    <property type="molecule type" value="Genomic_DNA"/>
</dbReference>
<dbReference type="Pfam" id="PF00009">
    <property type="entry name" value="GTP_EFTU"/>
    <property type="match status" value="1"/>
</dbReference>
<evidence type="ECO:0000256" key="5">
    <source>
        <dbReference type="ARBA" id="ARBA00022801"/>
    </source>
</evidence>
<dbReference type="InterPro" id="IPR000640">
    <property type="entry name" value="EFG_V-like"/>
</dbReference>
<dbReference type="CDD" id="cd01681">
    <property type="entry name" value="aeEF2_snRNP_like_IV"/>
    <property type="match status" value="1"/>
</dbReference>
<dbReference type="PANTHER" id="PTHR42908:SF3">
    <property type="entry name" value="ELONGATION FACTOR-LIKE GTPASE 1"/>
    <property type="match status" value="1"/>
</dbReference>
<dbReference type="InterPro" id="IPR027417">
    <property type="entry name" value="P-loop_NTPase"/>
</dbReference>
<evidence type="ECO:0000256" key="4">
    <source>
        <dbReference type="ARBA" id="ARBA00022741"/>
    </source>
</evidence>
<dbReference type="SUPFAM" id="SSF52540">
    <property type="entry name" value="P-loop containing nucleoside triphosphate hydrolases"/>
    <property type="match status" value="1"/>
</dbReference>
<evidence type="ECO:0000256" key="8">
    <source>
        <dbReference type="ARBA" id="ARBA00068031"/>
    </source>
</evidence>
<dbReference type="CDD" id="cd01885">
    <property type="entry name" value="EF2"/>
    <property type="match status" value="1"/>
</dbReference>
<evidence type="ECO:0000256" key="6">
    <source>
        <dbReference type="ARBA" id="ARBA00023134"/>
    </source>
</evidence>
<evidence type="ECO:0000256" key="10">
    <source>
        <dbReference type="SAM" id="MobiDB-lite"/>
    </source>
</evidence>
<dbReference type="FunFam" id="3.90.1430.10:FF:000002">
    <property type="entry name" value="Elongation factor like GTPase 1"/>
    <property type="match status" value="1"/>
</dbReference>
<dbReference type="Proteomes" id="UP000077521">
    <property type="component" value="Unassembled WGS sequence"/>
</dbReference>
<keyword evidence="4" id="KW-0547">Nucleotide-binding</keyword>
<reference evidence="12" key="1">
    <citation type="submission" date="2016-04" db="EMBL/GenBank/DDBJ databases">
        <authorList>
            <person name="Nguyen H.D."/>
            <person name="Samba Siva P."/>
            <person name="Cullis J."/>
            <person name="Levesque C.A."/>
            <person name="Hambleton S."/>
        </authorList>
    </citation>
    <scope>NUCLEOTIDE SEQUENCE</scope>
    <source>
        <strain evidence="12">DAOMC 236416</strain>
    </source>
</reference>
<organism evidence="12 13">
    <name type="scientific">Tilletia indica</name>
    <dbReference type="NCBI Taxonomy" id="43049"/>
    <lineage>
        <taxon>Eukaryota</taxon>
        <taxon>Fungi</taxon>
        <taxon>Dikarya</taxon>
        <taxon>Basidiomycota</taxon>
        <taxon>Ustilaginomycotina</taxon>
        <taxon>Exobasidiomycetes</taxon>
        <taxon>Tilletiales</taxon>
        <taxon>Tilletiaceae</taxon>
        <taxon>Tilletia</taxon>
    </lineage>
</organism>
<feature type="region of interest" description="Disordered" evidence="10">
    <location>
        <begin position="944"/>
        <end position="972"/>
    </location>
</feature>
<dbReference type="Gene3D" id="3.40.50.300">
    <property type="entry name" value="P-loop containing nucleotide triphosphate hydrolases"/>
    <property type="match status" value="1"/>
</dbReference>
<keyword evidence="5" id="KW-0378">Hydrolase</keyword>
<dbReference type="NCBIfam" id="TIGR00231">
    <property type="entry name" value="small_GTP"/>
    <property type="match status" value="1"/>
</dbReference>
<keyword evidence="6" id="KW-0342">GTP-binding</keyword>
<evidence type="ECO:0000313" key="12">
    <source>
        <dbReference type="EMBL" id="KAE8244486.1"/>
    </source>
</evidence>
<reference evidence="12" key="2">
    <citation type="journal article" date="2019" name="IMA Fungus">
        <title>Genome sequencing and comparison of five Tilletia species to identify candidate genes for the detection of regulated species infecting wheat.</title>
        <authorList>
            <person name="Nguyen H.D.T."/>
            <person name="Sultana T."/>
            <person name="Kesanakurti P."/>
            <person name="Hambleton S."/>
        </authorList>
    </citation>
    <scope>NUCLEOTIDE SEQUENCE</scope>
    <source>
        <strain evidence="12">DAOMC 236416</strain>
    </source>
</reference>
<dbReference type="PRINTS" id="PR00315">
    <property type="entry name" value="ELONGATNFCT"/>
</dbReference>
<dbReference type="Pfam" id="PF14492">
    <property type="entry name" value="EFG_III"/>
    <property type="match status" value="1"/>
</dbReference>
<comment type="subcellular location">
    <subcellularLocation>
        <location evidence="1">Cytoplasm</location>
    </subcellularLocation>
</comment>
<feature type="compositionally biased region" description="Basic and acidic residues" evidence="10">
    <location>
        <begin position="896"/>
        <end position="908"/>
    </location>
</feature>
<comment type="caution">
    <text evidence="12">The sequence shown here is derived from an EMBL/GenBank/DDBJ whole genome shotgun (WGS) entry which is preliminary data.</text>
</comment>
<comment type="catalytic activity">
    <reaction evidence="7">
        <text>GTP + H2O = GDP + phosphate + H(+)</text>
        <dbReference type="Rhea" id="RHEA:19669"/>
        <dbReference type="ChEBI" id="CHEBI:15377"/>
        <dbReference type="ChEBI" id="CHEBI:15378"/>
        <dbReference type="ChEBI" id="CHEBI:37565"/>
        <dbReference type="ChEBI" id="CHEBI:43474"/>
        <dbReference type="ChEBI" id="CHEBI:58189"/>
    </reaction>
</comment>
<proteinExistence type="predicted"/>
<keyword evidence="3" id="KW-0690">Ribosome biogenesis</keyword>
<keyword evidence="2" id="KW-0963">Cytoplasm</keyword>
<evidence type="ECO:0000313" key="13">
    <source>
        <dbReference type="Proteomes" id="UP000077521"/>
    </source>
</evidence>
<dbReference type="Pfam" id="PF00679">
    <property type="entry name" value="EFG_C"/>
    <property type="match status" value="1"/>
</dbReference>
<dbReference type="GO" id="GO:1990904">
    <property type="term" value="C:ribonucleoprotein complex"/>
    <property type="evidence" value="ECO:0007669"/>
    <property type="project" value="TreeGrafter"/>
</dbReference>
<dbReference type="GO" id="GO:0043022">
    <property type="term" value="F:ribosome binding"/>
    <property type="evidence" value="ECO:0007669"/>
    <property type="project" value="TreeGrafter"/>
</dbReference>
<dbReference type="InterPro" id="IPR020568">
    <property type="entry name" value="Ribosomal_Su5_D2-typ_SF"/>
</dbReference>
<evidence type="ECO:0000259" key="11">
    <source>
        <dbReference type="PROSITE" id="PS51722"/>
    </source>
</evidence>
<dbReference type="Gene3D" id="3.30.230.10">
    <property type="match status" value="1"/>
</dbReference>
<dbReference type="GO" id="GO:0042256">
    <property type="term" value="P:cytosolic ribosome assembly"/>
    <property type="evidence" value="ECO:0007669"/>
    <property type="project" value="TreeGrafter"/>
</dbReference>
<protein>
    <recommendedName>
        <fullName evidence="8">Ribosome assembly protein 1</fullName>
    </recommendedName>
    <alternativeName>
        <fullName evidence="9">Elongation factor-like 1</fullName>
    </alternativeName>
</protein>
<dbReference type="CDD" id="cd16261">
    <property type="entry name" value="EF2_snRNP_III"/>
    <property type="match status" value="1"/>
</dbReference>
<keyword evidence="13" id="KW-1185">Reference proteome</keyword>
<feature type="compositionally biased region" description="Low complexity" evidence="10">
    <location>
        <begin position="520"/>
        <end position="531"/>
    </location>
</feature>
<dbReference type="CDD" id="cd16268">
    <property type="entry name" value="EF2_II"/>
    <property type="match status" value="1"/>
</dbReference>